<dbReference type="InterPro" id="IPR027385">
    <property type="entry name" value="Beta-barrel_OMP"/>
</dbReference>
<dbReference type="SUPFAM" id="SSF56925">
    <property type="entry name" value="OMPA-like"/>
    <property type="match status" value="1"/>
</dbReference>
<accession>A0A1W1BZP5</accession>
<reference evidence="3" key="1">
    <citation type="submission" date="2016-10" db="EMBL/GenBank/DDBJ databases">
        <authorList>
            <person name="de Groot N.N."/>
        </authorList>
    </citation>
    <scope>NUCLEOTIDE SEQUENCE</scope>
</reference>
<dbReference type="AlphaFoldDB" id="A0A1W1BZP5"/>
<keyword evidence="1" id="KW-0732">Signal</keyword>
<organism evidence="3">
    <name type="scientific">hydrothermal vent metagenome</name>
    <dbReference type="NCBI Taxonomy" id="652676"/>
    <lineage>
        <taxon>unclassified sequences</taxon>
        <taxon>metagenomes</taxon>
        <taxon>ecological metagenomes</taxon>
    </lineage>
</organism>
<name>A0A1W1BZP5_9ZZZZ</name>
<gene>
    <name evidence="3" type="ORF">MNB_SV-8-232</name>
</gene>
<dbReference type="Gene3D" id="2.40.160.20">
    <property type="match status" value="1"/>
</dbReference>
<protein>
    <submittedName>
        <fullName evidence="3">Putative outer membrane protein A</fullName>
    </submittedName>
</protein>
<proteinExistence type="predicted"/>
<dbReference type="InterPro" id="IPR011250">
    <property type="entry name" value="OMP/PagP_B-barrel"/>
</dbReference>
<sequence length="198" mass="21063">MKIIKTSAAALLLMSTLAVAGGDIAPVEPEITTPEVAETTPALTGFYAGLGYTYMKMDNAGAAGDVNGNGITLLGGYNFHKYLAVEGRYSTTLGDLSVDNGADAGDLSNIALYLKPQYTINRFKLYGLLGYGQVTYDNGTTDYSENGFQYGAGVGIMATDNIDVYVDYTRLYDDDGFDGLANKNITVDAVNVGVNYNF</sequence>
<evidence type="ECO:0000259" key="2">
    <source>
        <dbReference type="Pfam" id="PF13505"/>
    </source>
</evidence>
<evidence type="ECO:0000313" key="3">
    <source>
        <dbReference type="EMBL" id="SFV58922.1"/>
    </source>
</evidence>
<feature type="domain" description="Outer membrane protein beta-barrel" evidence="2">
    <location>
        <begin position="39"/>
        <end position="198"/>
    </location>
</feature>
<evidence type="ECO:0000256" key="1">
    <source>
        <dbReference type="ARBA" id="ARBA00022729"/>
    </source>
</evidence>
<dbReference type="EMBL" id="FPHD01000049">
    <property type="protein sequence ID" value="SFV58922.1"/>
    <property type="molecule type" value="Genomic_DNA"/>
</dbReference>
<dbReference type="Pfam" id="PF13505">
    <property type="entry name" value="OMP_b-brl"/>
    <property type="match status" value="1"/>
</dbReference>